<evidence type="ECO:0000256" key="4">
    <source>
        <dbReference type="ARBA" id="ARBA00022785"/>
    </source>
</evidence>
<dbReference type="InterPro" id="IPR036100">
    <property type="entry name" value="QueA_sf"/>
</dbReference>
<dbReference type="SUPFAM" id="SSF111337">
    <property type="entry name" value="QueA-like"/>
    <property type="match status" value="1"/>
</dbReference>
<dbReference type="InterPro" id="IPR042119">
    <property type="entry name" value="QueA_dom2"/>
</dbReference>
<reference evidence="5 6" key="1">
    <citation type="journal article" date="2025" name="Int. J. Syst. Evol. Microbiol.">
        <title>Desulfovibrio falkowii sp. nov., Porphyromonas miyakawae sp. nov., Mediterraneibacter flintii sp. nov. and Owariibacterium komagatae gen. nov., sp. nov., isolated from human faeces.</title>
        <authorList>
            <person name="Hamaguchi T."/>
            <person name="Ohara M."/>
            <person name="Hisatomi A."/>
            <person name="Sekiguchi K."/>
            <person name="Takeda J.I."/>
            <person name="Ueyama J."/>
            <person name="Ito M."/>
            <person name="Nishiwaki H."/>
            <person name="Ogi T."/>
            <person name="Hirayama M."/>
            <person name="Ohkuma M."/>
            <person name="Sakamoto M."/>
            <person name="Ohno K."/>
        </authorList>
    </citation>
    <scope>NUCLEOTIDE SEQUENCE [LARGE SCALE GENOMIC DNA]</scope>
    <source>
        <strain evidence="5 6">13CB11C</strain>
    </source>
</reference>
<evidence type="ECO:0000256" key="3">
    <source>
        <dbReference type="ARBA" id="ARBA00022691"/>
    </source>
</evidence>
<gene>
    <name evidence="5" type="ORF">Tsumi_12310</name>
</gene>
<dbReference type="Proteomes" id="UP001628220">
    <property type="component" value="Unassembled WGS sequence"/>
</dbReference>
<proteinExistence type="predicted"/>
<dbReference type="Pfam" id="PF02547">
    <property type="entry name" value="Queuosine_synth"/>
    <property type="match status" value="1"/>
</dbReference>
<keyword evidence="1" id="KW-0963">Cytoplasm</keyword>
<name>A0ABQ0E323_9PORP</name>
<keyword evidence="2" id="KW-0808">Transferase</keyword>
<dbReference type="PANTHER" id="PTHR30307:SF0">
    <property type="entry name" value="S-ADENOSYLMETHIONINE:TRNA RIBOSYLTRANSFERASE-ISOMERASE"/>
    <property type="match status" value="1"/>
</dbReference>
<keyword evidence="6" id="KW-1185">Reference proteome</keyword>
<dbReference type="InterPro" id="IPR042118">
    <property type="entry name" value="QueA_dom1"/>
</dbReference>
<evidence type="ECO:0000256" key="1">
    <source>
        <dbReference type="ARBA" id="ARBA00022490"/>
    </source>
</evidence>
<sequence length="413" mass="46110">MSKLTSVQHVAISDYNYSLPEERIAKHPLEDRSACKLLFLKEHTIEDYHFSDLPQLLSGEALLVRNTSKVIKARIFAEKPSGATIELFCLSPIAPSSFDRALASTEETTWKCLIGNAKRWKDPEQLLTKSITLADGSSVTLTMQRLAVDQVRFSWRGADVTFGTLLELVGELPIPPYLKRETEESDLKDYQTVYAALEGSVAAPTAGLHFTDQLLERITAKGVEIADICLHVGAGTFLPVKSEEIGAHEMHRELCSVSQNAIEAMLRKAGNIVAVGTTSVRTIESLYHLAAALYKGTLTSEELLGVPSVQQWQPYESEAAWPDTQVVLEHLLHTMQQMNIDDLHFFSGLLIAPGYEWHITDALITNFHQPKSTLLLMIAALVGDDWHRVYRHALDNGYRFLSYGDASLLHRQR</sequence>
<evidence type="ECO:0000313" key="6">
    <source>
        <dbReference type="Proteomes" id="UP001628220"/>
    </source>
</evidence>
<dbReference type="Gene3D" id="2.40.10.240">
    <property type="entry name" value="QueA-like"/>
    <property type="match status" value="1"/>
</dbReference>
<evidence type="ECO:0000313" key="5">
    <source>
        <dbReference type="EMBL" id="GAB1252125.1"/>
    </source>
</evidence>
<protein>
    <submittedName>
        <fullName evidence="5">S-adenosylmethionine:tRNA ribosyltransferase-isomerase</fullName>
    </submittedName>
</protein>
<accession>A0ABQ0E323</accession>
<dbReference type="RefSeq" id="WP_411915893.1">
    <property type="nucleotide sequence ID" value="NZ_BAAFSF010000004.1"/>
</dbReference>
<evidence type="ECO:0000256" key="2">
    <source>
        <dbReference type="ARBA" id="ARBA00022679"/>
    </source>
</evidence>
<dbReference type="PANTHER" id="PTHR30307">
    <property type="entry name" value="S-ADENOSYLMETHIONINE:TRNA RIBOSYLTRANSFERASE-ISOMERASE"/>
    <property type="match status" value="1"/>
</dbReference>
<dbReference type="InterPro" id="IPR003699">
    <property type="entry name" value="QueA"/>
</dbReference>
<keyword evidence="4" id="KW-0671">Queuosine biosynthesis</keyword>
<comment type="caution">
    <text evidence="5">The sequence shown here is derived from an EMBL/GenBank/DDBJ whole genome shotgun (WGS) entry which is preliminary data.</text>
</comment>
<keyword evidence="3" id="KW-0949">S-adenosyl-L-methionine</keyword>
<organism evidence="5 6">
    <name type="scientific">Porphyromonas miyakawae</name>
    <dbReference type="NCBI Taxonomy" id="3137470"/>
    <lineage>
        <taxon>Bacteria</taxon>
        <taxon>Pseudomonadati</taxon>
        <taxon>Bacteroidota</taxon>
        <taxon>Bacteroidia</taxon>
        <taxon>Bacteroidales</taxon>
        <taxon>Porphyromonadaceae</taxon>
        <taxon>Porphyromonas</taxon>
    </lineage>
</organism>
<dbReference type="EMBL" id="BAAFSF010000004">
    <property type="protein sequence ID" value="GAB1252125.1"/>
    <property type="molecule type" value="Genomic_DNA"/>
</dbReference>
<dbReference type="Gene3D" id="3.40.1780.10">
    <property type="entry name" value="QueA-like"/>
    <property type="match status" value="1"/>
</dbReference>